<evidence type="ECO:0000256" key="3">
    <source>
        <dbReference type="ARBA" id="ARBA00023157"/>
    </source>
</evidence>
<dbReference type="InterPro" id="IPR013766">
    <property type="entry name" value="Thioredoxin_domain"/>
</dbReference>
<dbReference type="PANTHER" id="PTHR42852:SF6">
    <property type="entry name" value="THIOL:DISULFIDE INTERCHANGE PROTEIN DSBE"/>
    <property type="match status" value="1"/>
</dbReference>
<keyword evidence="3" id="KW-1015">Disulfide bond</keyword>
<dbReference type="Proteomes" id="UP001244443">
    <property type="component" value="Chromosome"/>
</dbReference>
<evidence type="ECO:0000256" key="4">
    <source>
        <dbReference type="ARBA" id="ARBA00023284"/>
    </source>
</evidence>
<dbReference type="AlphaFoldDB" id="A0AA51N6T5"/>
<sequence length="326" mass="38239">MNSYITLLFFFISISLGFSQEQVNLTIRSNKGLSKEYLLILQNETYAFSPDQKEYVFSLTVSEPEFGALITPNNRSYTFWYDGGEVEVFFEQNIFSKELIVSGSESHKIFEKFDYKDPYPKFKEVFISNLNSIVALNYIDRYYRFMDFTKAQFKELYQLIPIARRSEIPNFNAYINSLEKRKIELKAEIIDFTGFDKEGNSISTKDFRGQYLLIDIAASWCGPCWKAFPYLIEVKEEFSEVQFITLNEDSAIDRWTSLAEKNNLSINWPVIWTIEGDKKELLLQYKIQSYPTYLLVDPKGIIVERWEISSEEVLKAKLKKHINRGS</sequence>
<keyword evidence="7" id="KW-1185">Reference proteome</keyword>
<dbReference type="PANTHER" id="PTHR42852">
    <property type="entry name" value="THIOL:DISULFIDE INTERCHANGE PROTEIN DSBE"/>
    <property type="match status" value="1"/>
</dbReference>
<dbReference type="Pfam" id="PF00578">
    <property type="entry name" value="AhpC-TSA"/>
    <property type="match status" value="1"/>
</dbReference>
<evidence type="ECO:0000313" key="7">
    <source>
        <dbReference type="Proteomes" id="UP001244443"/>
    </source>
</evidence>
<keyword evidence="2" id="KW-0201">Cytochrome c-type biogenesis</keyword>
<gene>
    <name evidence="6" type="ORF">QYS48_27925</name>
</gene>
<dbReference type="GO" id="GO:0017004">
    <property type="term" value="P:cytochrome complex assembly"/>
    <property type="evidence" value="ECO:0007669"/>
    <property type="project" value="UniProtKB-KW"/>
</dbReference>
<evidence type="ECO:0000256" key="1">
    <source>
        <dbReference type="ARBA" id="ARBA00004196"/>
    </source>
</evidence>
<dbReference type="PROSITE" id="PS51352">
    <property type="entry name" value="THIOREDOXIN_2"/>
    <property type="match status" value="1"/>
</dbReference>
<comment type="subcellular location">
    <subcellularLocation>
        <location evidence="1">Cell envelope</location>
    </subcellularLocation>
</comment>
<dbReference type="SUPFAM" id="SSF52833">
    <property type="entry name" value="Thioredoxin-like"/>
    <property type="match status" value="1"/>
</dbReference>
<evidence type="ECO:0000313" key="6">
    <source>
        <dbReference type="EMBL" id="WMN07143.1"/>
    </source>
</evidence>
<dbReference type="Gene3D" id="3.40.30.10">
    <property type="entry name" value="Glutaredoxin"/>
    <property type="match status" value="1"/>
</dbReference>
<dbReference type="InterPro" id="IPR000866">
    <property type="entry name" value="AhpC/TSA"/>
</dbReference>
<feature type="domain" description="Thioredoxin" evidence="5">
    <location>
        <begin position="183"/>
        <end position="323"/>
    </location>
</feature>
<dbReference type="EMBL" id="CP129970">
    <property type="protein sequence ID" value="WMN07143.1"/>
    <property type="molecule type" value="Genomic_DNA"/>
</dbReference>
<dbReference type="CDD" id="cd02966">
    <property type="entry name" value="TlpA_like_family"/>
    <property type="match status" value="1"/>
</dbReference>
<proteinExistence type="predicted"/>
<reference evidence="6" key="1">
    <citation type="submission" date="2023-08" db="EMBL/GenBank/DDBJ databases">
        <title>Comparative genomics and taxonomic characterization of three novel marine species of genus Marivirga.</title>
        <authorList>
            <person name="Muhammad N."/>
            <person name="Kim S.-G."/>
        </authorList>
    </citation>
    <scope>NUCLEOTIDE SEQUENCE [LARGE SCALE GENOMIC DNA]</scope>
    <source>
        <strain evidence="6">ABR2-2</strain>
    </source>
</reference>
<dbReference type="RefSeq" id="WP_308357205.1">
    <property type="nucleotide sequence ID" value="NZ_CP129970.2"/>
</dbReference>
<name>A0AA51N6T5_9BACT</name>
<protein>
    <submittedName>
        <fullName evidence="6">TlpA disulfide reductase family protein</fullName>
    </submittedName>
</protein>
<dbReference type="InterPro" id="IPR036249">
    <property type="entry name" value="Thioredoxin-like_sf"/>
</dbReference>
<dbReference type="GO" id="GO:0030313">
    <property type="term" value="C:cell envelope"/>
    <property type="evidence" value="ECO:0007669"/>
    <property type="project" value="UniProtKB-SubCell"/>
</dbReference>
<organism evidence="6 7">
    <name type="scientific">Marivirga arenosa</name>
    <dbReference type="NCBI Taxonomy" id="3059076"/>
    <lineage>
        <taxon>Bacteria</taxon>
        <taxon>Pseudomonadati</taxon>
        <taxon>Bacteroidota</taxon>
        <taxon>Cytophagia</taxon>
        <taxon>Cytophagales</taxon>
        <taxon>Marivirgaceae</taxon>
        <taxon>Marivirga</taxon>
    </lineage>
</organism>
<keyword evidence="4" id="KW-0676">Redox-active center</keyword>
<dbReference type="InterPro" id="IPR050553">
    <property type="entry name" value="Thioredoxin_ResA/DsbE_sf"/>
</dbReference>
<evidence type="ECO:0000256" key="2">
    <source>
        <dbReference type="ARBA" id="ARBA00022748"/>
    </source>
</evidence>
<accession>A0AA51N6T5</accession>
<evidence type="ECO:0000259" key="5">
    <source>
        <dbReference type="PROSITE" id="PS51352"/>
    </source>
</evidence>